<reference evidence="4 5" key="1">
    <citation type="submission" date="2016-08" db="EMBL/GenBank/DDBJ databases">
        <authorList>
            <person name="Seilhamer J.J."/>
        </authorList>
    </citation>
    <scope>NUCLEOTIDE SEQUENCE [LARGE SCALE GENOMIC DNA]</scope>
    <source>
        <strain evidence="4 5">DX4</strain>
    </source>
</reference>
<keyword evidence="5" id="KW-1185">Reference proteome</keyword>
<feature type="compositionally biased region" description="Polar residues" evidence="1">
    <location>
        <begin position="142"/>
        <end position="152"/>
    </location>
</feature>
<sequence length="424" mass="45700">MKPHTEQILKKRKFLLMLPLLTVPFITLAFWAMGGGTVTKQETGKQQTGLNKELPGAQLSTDPVDKMSLYNKAAKDSLALRERSKGDPYAVPDSSLQTITSDAYAESGYNNPATGYSGMRTYADPNETKVKDRLAALERALSQPQPQTSSAAYGNGAYGQNPGMSADLDRLEAMMQSMTSGSGGDPDLAALNGMLEKITEIQNPQLAQENLKERSRKNKGQVYSVNTLTEQREMPVISRNDQVITAENHAGNSFYAIEGQAATDSVQTAIPAVVHETQTLVSGSTVKMRLLEDIFINGMLIPKGNFVFGTATINGERLAIDISGVRYGKSLFPVSLSVYDLDALEGIHVPGAITRDAVKDGSDRAMQSLQFMNMDPTLVGQAAGVGVEAAKGLFSKKAKLVRVTVKAGYPILLMDAKAKQDLTN</sequence>
<evidence type="ECO:0000256" key="2">
    <source>
        <dbReference type="SAM" id="Phobius"/>
    </source>
</evidence>
<gene>
    <name evidence="4" type="ORF">BFS30_24675</name>
</gene>
<feature type="region of interest" description="Disordered" evidence="1">
    <location>
        <begin position="40"/>
        <end position="62"/>
    </location>
</feature>
<dbReference type="RefSeq" id="WP_069381736.1">
    <property type="nucleotide sequence ID" value="NZ_CP017141.1"/>
</dbReference>
<dbReference type="EMBL" id="CP017141">
    <property type="protein sequence ID" value="AOM80074.1"/>
    <property type="molecule type" value="Genomic_DNA"/>
</dbReference>
<feature type="domain" description="Conjugative transposon TraM C-terminal" evidence="3">
    <location>
        <begin position="270"/>
        <end position="413"/>
    </location>
</feature>
<feature type="compositionally biased region" description="Polar residues" evidence="1">
    <location>
        <begin position="40"/>
        <end position="50"/>
    </location>
</feature>
<dbReference type="AlphaFoldDB" id="A0A1D7QN42"/>
<feature type="region of interest" description="Disordered" evidence="1">
    <location>
        <begin position="141"/>
        <end position="165"/>
    </location>
</feature>
<dbReference type="OrthoDB" id="1453786at2"/>
<evidence type="ECO:0000256" key="1">
    <source>
        <dbReference type="SAM" id="MobiDB-lite"/>
    </source>
</evidence>
<keyword evidence="2" id="KW-0472">Membrane</keyword>
<feature type="transmembrane region" description="Helical" evidence="2">
    <location>
        <begin position="14"/>
        <end position="33"/>
    </location>
</feature>
<dbReference type="Pfam" id="PF12508">
    <property type="entry name" value="Transposon_TraM"/>
    <property type="match status" value="1"/>
</dbReference>
<dbReference type="KEGG" id="psty:BFS30_24675"/>
<dbReference type="InterPro" id="IPR055407">
    <property type="entry name" value="TraM_C"/>
</dbReference>
<dbReference type="InterPro" id="IPR022187">
    <property type="entry name" value="Conjug_transposon_TraM"/>
</dbReference>
<organism evidence="4 5">
    <name type="scientific">Pedobacter steynii</name>
    <dbReference type="NCBI Taxonomy" id="430522"/>
    <lineage>
        <taxon>Bacteria</taxon>
        <taxon>Pseudomonadati</taxon>
        <taxon>Bacteroidota</taxon>
        <taxon>Sphingobacteriia</taxon>
        <taxon>Sphingobacteriales</taxon>
        <taxon>Sphingobacteriaceae</taxon>
        <taxon>Pedobacter</taxon>
    </lineage>
</organism>
<keyword evidence="2" id="KW-0812">Transmembrane</keyword>
<keyword evidence="2" id="KW-1133">Transmembrane helix</keyword>
<dbReference type="NCBIfam" id="TIGR03779">
    <property type="entry name" value="Bac_Flav_CT_M"/>
    <property type="match status" value="1"/>
</dbReference>
<name>A0A1D7QN42_9SPHI</name>
<evidence type="ECO:0000313" key="4">
    <source>
        <dbReference type="EMBL" id="AOM80074.1"/>
    </source>
</evidence>
<evidence type="ECO:0000259" key="3">
    <source>
        <dbReference type="Pfam" id="PF12508"/>
    </source>
</evidence>
<accession>A0A1D7QN42</accession>
<dbReference type="Proteomes" id="UP000094313">
    <property type="component" value="Chromosome"/>
</dbReference>
<evidence type="ECO:0000313" key="5">
    <source>
        <dbReference type="Proteomes" id="UP000094313"/>
    </source>
</evidence>
<proteinExistence type="predicted"/>
<protein>
    <submittedName>
        <fullName evidence="4">Conjugative transposon protein TraM</fullName>
    </submittedName>
</protein>